<evidence type="ECO:0000313" key="1">
    <source>
        <dbReference type="EMBL" id="WLR44512.1"/>
    </source>
</evidence>
<geneLocation type="plasmid" evidence="1 2">
    <name>unnamed2</name>
</geneLocation>
<keyword evidence="1" id="KW-0614">Plasmid</keyword>
<dbReference type="EMBL" id="CP129015">
    <property type="protein sequence ID" value="WLR44512.1"/>
    <property type="molecule type" value="Genomic_DNA"/>
</dbReference>
<gene>
    <name evidence="1" type="ORF">LC087_19285</name>
</gene>
<dbReference type="RefSeq" id="WP_226540801.1">
    <property type="nucleotide sequence ID" value="NZ_CP129015.1"/>
</dbReference>
<sequence length="51" mass="6117">MNQIENDAKTLLEFARSEGWTDHDLLNALELIRDRERYNTKRNQYYVEVSG</sequence>
<organism evidence="1 2">
    <name type="scientific">Bacillus carboniphilus</name>
    <dbReference type="NCBI Taxonomy" id="86663"/>
    <lineage>
        <taxon>Bacteria</taxon>
        <taxon>Bacillati</taxon>
        <taxon>Bacillota</taxon>
        <taxon>Bacilli</taxon>
        <taxon>Bacillales</taxon>
        <taxon>Bacillaceae</taxon>
        <taxon>Bacillus</taxon>
    </lineage>
</organism>
<name>A0ABY9JYQ1_9BACI</name>
<keyword evidence="2" id="KW-1185">Reference proteome</keyword>
<evidence type="ECO:0000313" key="2">
    <source>
        <dbReference type="Proteomes" id="UP001197974"/>
    </source>
</evidence>
<dbReference type="Proteomes" id="UP001197974">
    <property type="component" value="Plasmid unnamed2"/>
</dbReference>
<protein>
    <submittedName>
        <fullName evidence="1">Uncharacterized protein</fullName>
    </submittedName>
</protein>
<accession>A0ABY9JYQ1</accession>
<proteinExistence type="predicted"/>
<reference evidence="1 2" key="1">
    <citation type="submission" date="2023-06" db="EMBL/GenBank/DDBJ databases">
        <title>Five Gram-positive bacteria isolated from mangrove sediments in Shenzhen, Guangdong, China.</title>
        <authorList>
            <person name="Yu S."/>
            <person name="Zheng W."/>
            <person name="Huang Y."/>
        </authorList>
    </citation>
    <scope>NUCLEOTIDE SEQUENCE [LARGE SCALE GENOMIC DNA]</scope>
    <source>
        <strain evidence="1 2">SaN35-3</strain>
        <plasmid evidence="1 2">unnamed2</plasmid>
    </source>
</reference>